<organism evidence="5 6">
    <name type="scientific">Microthyrium microscopicum</name>
    <dbReference type="NCBI Taxonomy" id="703497"/>
    <lineage>
        <taxon>Eukaryota</taxon>
        <taxon>Fungi</taxon>
        <taxon>Dikarya</taxon>
        <taxon>Ascomycota</taxon>
        <taxon>Pezizomycotina</taxon>
        <taxon>Dothideomycetes</taxon>
        <taxon>Dothideomycetes incertae sedis</taxon>
        <taxon>Microthyriales</taxon>
        <taxon>Microthyriaceae</taxon>
        <taxon>Microthyrium</taxon>
    </lineage>
</organism>
<evidence type="ECO:0000313" key="6">
    <source>
        <dbReference type="Proteomes" id="UP000799302"/>
    </source>
</evidence>
<dbReference type="InterPro" id="IPR011993">
    <property type="entry name" value="PH-like_dom_sf"/>
</dbReference>
<proteinExistence type="inferred from homology"/>
<feature type="region of interest" description="Disordered" evidence="2">
    <location>
        <begin position="671"/>
        <end position="692"/>
    </location>
</feature>
<feature type="region of interest" description="Disordered" evidence="2">
    <location>
        <begin position="286"/>
        <end position="319"/>
    </location>
</feature>
<dbReference type="GO" id="GO:0031932">
    <property type="term" value="C:TORC2 complex"/>
    <property type="evidence" value="ECO:0007669"/>
    <property type="project" value="InterPro"/>
</dbReference>
<keyword evidence="5" id="KW-0808">Transferase</keyword>
<dbReference type="Gene3D" id="2.30.29.30">
    <property type="entry name" value="Pleckstrin-homology domain (PH domain)/Phosphotyrosine-binding domain (PTB)"/>
    <property type="match status" value="1"/>
</dbReference>
<dbReference type="GO" id="GO:0005546">
    <property type="term" value="F:phosphatidylinositol-4,5-bisphosphate binding"/>
    <property type="evidence" value="ECO:0007669"/>
    <property type="project" value="TreeGrafter"/>
</dbReference>
<dbReference type="InterPro" id="IPR031313">
    <property type="entry name" value="Sin1_PH_dom"/>
</dbReference>
<evidence type="ECO:0000256" key="2">
    <source>
        <dbReference type="SAM" id="MobiDB-lite"/>
    </source>
</evidence>
<dbReference type="GO" id="GO:0016301">
    <property type="term" value="F:kinase activity"/>
    <property type="evidence" value="ECO:0007669"/>
    <property type="project" value="UniProtKB-KW"/>
</dbReference>
<dbReference type="GO" id="GO:0005886">
    <property type="term" value="C:plasma membrane"/>
    <property type="evidence" value="ECO:0007669"/>
    <property type="project" value="TreeGrafter"/>
</dbReference>
<protein>
    <submittedName>
        <fullName evidence="5">Stress activated MAP kinase interacting protein Sin1</fullName>
    </submittedName>
</protein>
<evidence type="ECO:0000259" key="4">
    <source>
        <dbReference type="Pfam" id="PF16979"/>
    </source>
</evidence>
<dbReference type="Pfam" id="PF16978">
    <property type="entry name" value="CRIM"/>
    <property type="match status" value="1"/>
</dbReference>
<feature type="region of interest" description="Disordered" evidence="2">
    <location>
        <begin position="84"/>
        <end position="262"/>
    </location>
</feature>
<evidence type="ECO:0000313" key="5">
    <source>
        <dbReference type="EMBL" id="KAF2674998.1"/>
    </source>
</evidence>
<dbReference type="InterPro" id="IPR031567">
    <property type="entry name" value="CRIM_dom"/>
</dbReference>
<dbReference type="Proteomes" id="UP000799302">
    <property type="component" value="Unassembled WGS sequence"/>
</dbReference>
<feature type="compositionally biased region" description="Polar residues" evidence="2">
    <location>
        <begin position="173"/>
        <end position="182"/>
    </location>
</feature>
<feature type="compositionally biased region" description="Low complexity" evidence="2">
    <location>
        <begin position="671"/>
        <end position="688"/>
    </location>
</feature>
<dbReference type="AlphaFoldDB" id="A0A6A6UV90"/>
<feature type="compositionally biased region" description="Polar residues" evidence="2">
    <location>
        <begin position="206"/>
        <end position="221"/>
    </location>
</feature>
<feature type="region of interest" description="Disordered" evidence="2">
    <location>
        <begin position="477"/>
        <end position="527"/>
    </location>
</feature>
<keyword evidence="6" id="KW-1185">Reference proteome</keyword>
<evidence type="ECO:0000256" key="1">
    <source>
        <dbReference type="ARBA" id="ARBA00009407"/>
    </source>
</evidence>
<feature type="domain" description="CRIM" evidence="3">
    <location>
        <begin position="330"/>
        <end position="483"/>
    </location>
</feature>
<dbReference type="GO" id="GO:0038203">
    <property type="term" value="P:TORC2 signaling"/>
    <property type="evidence" value="ECO:0007669"/>
    <property type="project" value="TreeGrafter"/>
</dbReference>
<accession>A0A6A6UV90</accession>
<dbReference type="InterPro" id="IPR008828">
    <property type="entry name" value="Sin1/Avo1"/>
</dbReference>
<feature type="compositionally biased region" description="Acidic residues" evidence="2">
    <location>
        <begin position="120"/>
        <end position="135"/>
    </location>
</feature>
<name>A0A6A6UV90_9PEZI</name>
<dbReference type="OrthoDB" id="241990at2759"/>
<feature type="compositionally biased region" description="Pro residues" evidence="2">
    <location>
        <begin position="504"/>
        <end position="520"/>
    </location>
</feature>
<keyword evidence="5" id="KW-0418">Kinase</keyword>
<reference evidence="5" key="1">
    <citation type="journal article" date="2020" name="Stud. Mycol.">
        <title>101 Dothideomycetes genomes: a test case for predicting lifestyles and emergence of pathogens.</title>
        <authorList>
            <person name="Haridas S."/>
            <person name="Albert R."/>
            <person name="Binder M."/>
            <person name="Bloem J."/>
            <person name="Labutti K."/>
            <person name="Salamov A."/>
            <person name="Andreopoulos B."/>
            <person name="Baker S."/>
            <person name="Barry K."/>
            <person name="Bills G."/>
            <person name="Bluhm B."/>
            <person name="Cannon C."/>
            <person name="Castanera R."/>
            <person name="Culley D."/>
            <person name="Daum C."/>
            <person name="Ezra D."/>
            <person name="Gonzalez J."/>
            <person name="Henrissat B."/>
            <person name="Kuo A."/>
            <person name="Liang C."/>
            <person name="Lipzen A."/>
            <person name="Lutzoni F."/>
            <person name="Magnuson J."/>
            <person name="Mondo S."/>
            <person name="Nolan M."/>
            <person name="Ohm R."/>
            <person name="Pangilinan J."/>
            <person name="Park H.-J."/>
            <person name="Ramirez L."/>
            <person name="Alfaro M."/>
            <person name="Sun H."/>
            <person name="Tritt A."/>
            <person name="Yoshinaga Y."/>
            <person name="Zwiers L.-H."/>
            <person name="Turgeon B."/>
            <person name="Goodwin S."/>
            <person name="Spatafora J."/>
            <person name="Crous P."/>
            <person name="Grigoriev I."/>
        </authorList>
    </citation>
    <scope>NUCLEOTIDE SEQUENCE</scope>
    <source>
        <strain evidence="5">CBS 115976</strain>
    </source>
</reference>
<comment type="similarity">
    <text evidence="1">Belongs to the SIN1 family.</text>
</comment>
<dbReference type="PANTHER" id="PTHR13335">
    <property type="entry name" value="TARGET OF RAPAMYCIN COMPLEX 2 SUBUNIT MAPKAP1"/>
    <property type="match status" value="1"/>
</dbReference>
<feature type="compositionally biased region" description="Polar residues" evidence="2">
    <location>
        <begin position="154"/>
        <end position="163"/>
    </location>
</feature>
<dbReference type="EMBL" id="MU004230">
    <property type="protein sequence ID" value="KAF2674998.1"/>
    <property type="molecule type" value="Genomic_DNA"/>
</dbReference>
<evidence type="ECO:0000259" key="3">
    <source>
        <dbReference type="Pfam" id="PF16978"/>
    </source>
</evidence>
<dbReference type="Pfam" id="PF16979">
    <property type="entry name" value="SIN1_PH"/>
    <property type="match status" value="1"/>
</dbReference>
<sequence length="827" mass="89823">MSLLQDEEFVIYQLRTSYLSHIKDGVGERLINVNSSVLNNPAFRASGWQHPASEIKRTYSPPIPTAVTAEYFQAPRVASLPGGAFGDDEDEIGMVTGGGSNETVGPAVNAKRRRRKEQMEQDDSSDLSEDSDEDTEARPVQTIKFAKMPLRTRAGSSPTQSTPLGDGPALLVTSPSRPSEMSQLRRGSVGAVEGMRPRRDTTTTTASSELSSENEVDSSFFQRKPVSSRKARISQLLTDRIQEDEREGNSDDDPGAESDTTLSSVLEGSADSGSILGGTNELGVSLSGKLPGIPQASTPQRGSPRKLRPQPAALQALPPPRPISMIAPVSLLSQALNAKTKAPEVPFTRFATLSGKADTSPLYIKIYAASSKAPDKPFEIMLRRAGESGVTTVADAIGFALYRYNEEAREPKITGDKANVNRWNFRMVEDGEVEYDFPALGRTRAISDFTSNNNRGARGRSREKPWDEFALVEASEGEFKANETATPKYGEEASPALESVAENAPPPVPSTPAPPPPADSPSPSITPFRNPITGPSFASSVFRKDGQPLDAPVPNVARAIPRTGLSKNLNIRFTDENLLTRTTLIEVTTDTYIAEVFDQVCKRLNLDKALYVIKVSNSNTIVPHDRTVEALGDRSDLDLHRRRFVGDGSFGLSNSPGSTSPNAPLLIVPSGSAGTPKKGSKKTTGFGSIPPSQRHDASSILFSGALGMGMGAFKRYHVVRKQPMSFSSSSNRIITLDSEFMHIMPSEGPKAMWETQGKTTTIPFSSVVGCKVSRKHARMFRVTVFKERESKRYDFEASSPEESMEIVEEIRKGMDSSKPERLLEFGM</sequence>
<dbReference type="PANTHER" id="PTHR13335:SF1">
    <property type="entry name" value="TARGET OF RAPAMYCIN COMPLEX 2 SUBUNIT MAPKAP1"/>
    <property type="match status" value="1"/>
</dbReference>
<feature type="domain" description="SIN1-type PH" evidence="4">
    <location>
        <begin position="712"/>
        <end position="815"/>
    </location>
</feature>
<feature type="compositionally biased region" description="Basic and acidic residues" evidence="2">
    <location>
        <begin position="240"/>
        <end position="249"/>
    </location>
</feature>
<gene>
    <name evidence="5" type="ORF">BT63DRAFT_449982</name>
</gene>
<dbReference type="GO" id="GO:0005737">
    <property type="term" value="C:cytoplasm"/>
    <property type="evidence" value="ECO:0007669"/>
    <property type="project" value="TreeGrafter"/>
</dbReference>